<evidence type="ECO:0000313" key="2">
    <source>
        <dbReference type="EMBL" id="TWG87974.1"/>
    </source>
</evidence>
<accession>A0A562BS58</accession>
<gene>
    <name evidence="2" type="ORF">L602_001500001070</name>
</gene>
<keyword evidence="3" id="KW-1185">Reference proteome</keyword>
<feature type="compositionally biased region" description="Polar residues" evidence="1">
    <location>
        <begin position="132"/>
        <end position="142"/>
    </location>
</feature>
<dbReference type="Proteomes" id="UP000318141">
    <property type="component" value="Unassembled WGS sequence"/>
</dbReference>
<feature type="region of interest" description="Disordered" evidence="1">
    <location>
        <begin position="125"/>
        <end position="160"/>
    </location>
</feature>
<sequence length="215" mass="23708">MNRAFSIRLTPCTVGRILSRACCRCRETSAQHRHLAGRPEIVLPCLGRRGQAECCRPCTGTTMRCRQRAHHSCGSHTPTPHSRHRRCIGRRPPRKCTFSLPGKCRRVAVGPVAAVVLEGHRQRILRTPKPSPSDTRAGNCSLSVRGRSKPAPAPPVGRTSTLQRLTSPLCTFEKFCSSVASWIVALGLEDCLEPDGVARLHSAVHVQQLNPRHPR</sequence>
<protein>
    <submittedName>
        <fullName evidence="2">Uncharacterized protein</fullName>
    </submittedName>
</protein>
<dbReference type="EMBL" id="VLJN01000007">
    <property type="protein sequence ID" value="TWG87974.1"/>
    <property type="molecule type" value="Genomic_DNA"/>
</dbReference>
<dbReference type="AlphaFoldDB" id="A0A562BS58"/>
<comment type="caution">
    <text evidence="2">The sequence shown here is derived from an EMBL/GenBank/DDBJ whole genome shotgun (WGS) entry which is preliminary data.</text>
</comment>
<proteinExistence type="predicted"/>
<evidence type="ECO:0000256" key="1">
    <source>
        <dbReference type="SAM" id="MobiDB-lite"/>
    </source>
</evidence>
<name>A0A562BS58_9BURK</name>
<evidence type="ECO:0000313" key="3">
    <source>
        <dbReference type="Proteomes" id="UP000318141"/>
    </source>
</evidence>
<organism evidence="2 3">
    <name type="scientific">Cupriavidus gilardii J11</name>
    <dbReference type="NCBI Taxonomy" id="936133"/>
    <lineage>
        <taxon>Bacteria</taxon>
        <taxon>Pseudomonadati</taxon>
        <taxon>Pseudomonadota</taxon>
        <taxon>Betaproteobacteria</taxon>
        <taxon>Burkholderiales</taxon>
        <taxon>Burkholderiaceae</taxon>
        <taxon>Cupriavidus</taxon>
    </lineage>
</organism>
<reference evidence="2 3" key="1">
    <citation type="submission" date="2019-07" db="EMBL/GenBank/DDBJ databases">
        <title>Genome sequencing of lignin-degrading bacterial isolates.</title>
        <authorList>
            <person name="Gladden J."/>
        </authorList>
    </citation>
    <scope>NUCLEOTIDE SEQUENCE [LARGE SCALE GENOMIC DNA]</scope>
    <source>
        <strain evidence="2 3">J11</strain>
    </source>
</reference>